<evidence type="ECO:0000256" key="6">
    <source>
        <dbReference type="RuleBase" id="RU003423"/>
    </source>
</evidence>
<dbReference type="InterPro" id="IPR023213">
    <property type="entry name" value="CAT-like_dom_sf"/>
</dbReference>
<comment type="caution">
    <text evidence="9">The sequence shown here is derived from an EMBL/GenBank/DDBJ whole genome shotgun (WGS) entry which is preliminary data.</text>
</comment>
<dbReference type="InterPro" id="IPR001078">
    <property type="entry name" value="2-oxoacid_DH_actylTfrase"/>
</dbReference>
<reference evidence="9 10" key="1">
    <citation type="submission" date="2019-08" db="EMBL/GenBank/DDBJ databases">
        <title>Isolation and enrichment of carboxydotrophic bacteria from anaerobic sludge for the production of bio-based chemicals from syngas.</title>
        <authorList>
            <person name="Antares A.L."/>
            <person name="Moreira J."/>
            <person name="Diender M."/>
            <person name="Parshina S.N."/>
            <person name="Stams A.J.M."/>
            <person name="Alves M."/>
            <person name="Alves J.I."/>
            <person name="Sousa D.Z."/>
        </authorList>
    </citation>
    <scope>NUCLEOTIDE SEQUENCE [LARGE SCALE GENOMIC DNA]</scope>
    <source>
        <strain evidence="9 10">JM</strain>
    </source>
</reference>
<keyword evidence="3 6" id="KW-0808">Transferase</keyword>
<evidence type="ECO:0000259" key="7">
    <source>
        <dbReference type="PROSITE" id="PS50968"/>
    </source>
</evidence>
<dbReference type="SUPFAM" id="SSF47005">
    <property type="entry name" value="Peripheral subunit-binding domain of 2-oxo acid dehydrogenase complex"/>
    <property type="match status" value="1"/>
</dbReference>
<gene>
    <name evidence="9" type="ORF">FXB42_07625</name>
</gene>
<evidence type="ECO:0000256" key="1">
    <source>
        <dbReference type="ARBA" id="ARBA00001938"/>
    </source>
</evidence>
<dbReference type="InterPro" id="IPR050743">
    <property type="entry name" value="2-oxoacid_DH_E2_comp"/>
</dbReference>
<dbReference type="AlphaFoldDB" id="A0A5D0WNL0"/>
<dbReference type="EC" id="2.3.1.-" evidence="6"/>
<dbReference type="EMBL" id="VSLA01000013">
    <property type="protein sequence ID" value="TYC85739.1"/>
    <property type="molecule type" value="Genomic_DNA"/>
</dbReference>
<organism evidence="9 10">
    <name type="scientific">Acetobacterium wieringae</name>
    <dbReference type="NCBI Taxonomy" id="52694"/>
    <lineage>
        <taxon>Bacteria</taxon>
        <taxon>Bacillati</taxon>
        <taxon>Bacillota</taxon>
        <taxon>Clostridia</taxon>
        <taxon>Eubacteriales</taxon>
        <taxon>Eubacteriaceae</taxon>
        <taxon>Acetobacterium</taxon>
    </lineage>
</organism>
<dbReference type="SUPFAM" id="SSF52777">
    <property type="entry name" value="CoA-dependent acyltransferases"/>
    <property type="match status" value="1"/>
</dbReference>
<dbReference type="PROSITE" id="PS50968">
    <property type="entry name" value="BIOTINYL_LIPOYL"/>
    <property type="match status" value="1"/>
</dbReference>
<accession>A0A5D0WNL0</accession>
<evidence type="ECO:0000259" key="8">
    <source>
        <dbReference type="PROSITE" id="PS51826"/>
    </source>
</evidence>
<dbReference type="CDD" id="cd06849">
    <property type="entry name" value="lipoyl_domain"/>
    <property type="match status" value="1"/>
</dbReference>
<dbReference type="PANTHER" id="PTHR43178">
    <property type="entry name" value="DIHYDROLIPOAMIDE ACETYLTRANSFERASE COMPONENT OF PYRUVATE DEHYDROGENASE COMPLEX"/>
    <property type="match status" value="1"/>
</dbReference>
<dbReference type="PROSITE" id="PS00189">
    <property type="entry name" value="LIPOYL"/>
    <property type="match status" value="1"/>
</dbReference>
<sequence>MAKFLVMPKLGLTMTEGNIANWRKAEGDSVAMGEIIFDVETDKITKEFESPGAGIIRKILVEEGTVAVLKPIAILGTAEEDITALLAEAESLTDSPASEVKSTAAEPDSVVAASSQPVAGGRIKASARTKKIAAEQNIDLAQVTGTGPQGAITEKDVNEFALRAKTAAPKISPTAGVIADGLGIDPGQISKDGRIMKADVLAFKQKADLLRFADPQESSKPMSAMRKIIASRMSASQETAATVNYNQRVDTTAMKQLREELKNSAKITYTDILVKILARVLLEFPLLNSSIVGTDIVTRNYVNIGVAVALPDGLIVPVVKFANKLDLGEISREIKALAEKARNNELESDEITGGTFTITNIGMYGMESFTPIINQPEVAILGINTIIDTPMVVDGQVVIKPMMNLSLTADHRVVDGSVAAQFVARLKELIEKPGLLLL</sequence>
<dbReference type="InterPro" id="IPR004167">
    <property type="entry name" value="PSBD"/>
</dbReference>
<evidence type="ECO:0000313" key="9">
    <source>
        <dbReference type="EMBL" id="TYC85739.1"/>
    </source>
</evidence>
<dbReference type="Gene3D" id="4.10.320.10">
    <property type="entry name" value="E3-binding domain"/>
    <property type="match status" value="1"/>
</dbReference>
<dbReference type="InterPro" id="IPR011053">
    <property type="entry name" value="Single_hybrid_motif"/>
</dbReference>
<evidence type="ECO:0000256" key="3">
    <source>
        <dbReference type="ARBA" id="ARBA00022679"/>
    </source>
</evidence>
<evidence type="ECO:0000256" key="2">
    <source>
        <dbReference type="ARBA" id="ARBA00007317"/>
    </source>
</evidence>
<protein>
    <recommendedName>
        <fullName evidence="6">Dihydrolipoamide acetyltransferase component of pyruvate dehydrogenase complex</fullName>
        <ecNumber evidence="6">2.3.1.-</ecNumber>
    </recommendedName>
</protein>
<dbReference type="Pfam" id="PF02817">
    <property type="entry name" value="E3_binding"/>
    <property type="match status" value="1"/>
</dbReference>
<comment type="similarity">
    <text evidence="2 6">Belongs to the 2-oxoacid dehydrogenase family.</text>
</comment>
<dbReference type="PROSITE" id="PS51826">
    <property type="entry name" value="PSBD"/>
    <property type="match status" value="1"/>
</dbReference>
<name>A0A5D0WNL0_9FIRM</name>
<dbReference type="GO" id="GO:0005737">
    <property type="term" value="C:cytoplasm"/>
    <property type="evidence" value="ECO:0007669"/>
    <property type="project" value="TreeGrafter"/>
</dbReference>
<dbReference type="Gene3D" id="3.30.559.10">
    <property type="entry name" value="Chloramphenicol acetyltransferase-like domain"/>
    <property type="match status" value="1"/>
</dbReference>
<dbReference type="FunFam" id="3.30.559.10:FF:000007">
    <property type="entry name" value="Dihydrolipoamide acetyltransferase component of pyruvate dehydrogenase complex"/>
    <property type="match status" value="1"/>
</dbReference>
<evidence type="ECO:0000256" key="5">
    <source>
        <dbReference type="ARBA" id="ARBA00023315"/>
    </source>
</evidence>
<comment type="cofactor">
    <cofactor evidence="1 6">
        <name>(R)-lipoate</name>
        <dbReference type="ChEBI" id="CHEBI:83088"/>
    </cofactor>
</comment>
<dbReference type="GO" id="GO:0031405">
    <property type="term" value="F:lipoic acid binding"/>
    <property type="evidence" value="ECO:0007669"/>
    <property type="project" value="TreeGrafter"/>
</dbReference>
<dbReference type="PANTHER" id="PTHR43178:SF5">
    <property type="entry name" value="LIPOAMIDE ACYLTRANSFERASE COMPONENT OF BRANCHED-CHAIN ALPHA-KETO ACID DEHYDROGENASE COMPLEX, MITOCHONDRIAL"/>
    <property type="match status" value="1"/>
</dbReference>
<proteinExistence type="inferred from homology"/>
<dbReference type="Pfam" id="PF00364">
    <property type="entry name" value="Biotin_lipoyl"/>
    <property type="match status" value="1"/>
</dbReference>
<dbReference type="RefSeq" id="WP_148637347.1">
    <property type="nucleotide sequence ID" value="NZ_CABIIK010000034.1"/>
</dbReference>
<keyword evidence="4 6" id="KW-0450">Lipoyl</keyword>
<feature type="domain" description="Lipoyl-binding" evidence="7">
    <location>
        <begin position="2"/>
        <end position="79"/>
    </location>
</feature>
<dbReference type="Proteomes" id="UP000322619">
    <property type="component" value="Unassembled WGS sequence"/>
</dbReference>
<dbReference type="Pfam" id="PF00198">
    <property type="entry name" value="2-oxoacid_dh"/>
    <property type="match status" value="1"/>
</dbReference>
<feature type="domain" description="Peripheral subunit-binding (PSBD)" evidence="8">
    <location>
        <begin position="124"/>
        <end position="161"/>
    </location>
</feature>
<evidence type="ECO:0000256" key="4">
    <source>
        <dbReference type="ARBA" id="ARBA00022823"/>
    </source>
</evidence>
<evidence type="ECO:0000313" key="10">
    <source>
        <dbReference type="Proteomes" id="UP000322619"/>
    </source>
</evidence>
<dbReference type="SUPFAM" id="SSF51230">
    <property type="entry name" value="Single hybrid motif"/>
    <property type="match status" value="1"/>
</dbReference>
<keyword evidence="5 6" id="KW-0012">Acyltransferase</keyword>
<dbReference type="InterPro" id="IPR036625">
    <property type="entry name" value="E3-bd_dom_sf"/>
</dbReference>
<dbReference type="Gene3D" id="2.40.50.100">
    <property type="match status" value="1"/>
</dbReference>
<dbReference type="InterPro" id="IPR000089">
    <property type="entry name" value="Biotin_lipoyl"/>
</dbReference>
<dbReference type="GO" id="GO:0016407">
    <property type="term" value="F:acetyltransferase activity"/>
    <property type="evidence" value="ECO:0007669"/>
    <property type="project" value="TreeGrafter"/>
</dbReference>
<dbReference type="InterPro" id="IPR003016">
    <property type="entry name" value="2-oxoA_DH_lipoyl-BS"/>
</dbReference>